<name>A0A2R6XL42_MARPO</name>
<dbReference type="AlphaFoldDB" id="A0A2R6XL42"/>
<feature type="compositionally biased region" description="Polar residues" evidence="1">
    <location>
        <begin position="7"/>
        <end position="18"/>
    </location>
</feature>
<organism evidence="2 3">
    <name type="scientific">Marchantia polymorpha</name>
    <name type="common">Common liverwort</name>
    <name type="synonym">Marchantia aquatica</name>
    <dbReference type="NCBI Taxonomy" id="3197"/>
    <lineage>
        <taxon>Eukaryota</taxon>
        <taxon>Viridiplantae</taxon>
        <taxon>Streptophyta</taxon>
        <taxon>Embryophyta</taxon>
        <taxon>Marchantiophyta</taxon>
        <taxon>Marchantiopsida</taxon>
        <taxon>Marchantiidae</taxon>
        <taxon>Marchantiales</taxon>
        <taxon>Marchantiaceae</taxon>
        <taxon>Marchantia</taxon>
    </lineage>
</organism>
<reference evidence="3" key="1">
    <citation type="journal article" date="2017" name="Cell">
        <title>Insights into land plant evolution garnered from the Marchantia polymorpha genome.</title>
        <authorList>
            <person name="Bowman J.L."/>
            <person name="Kohchi T."/>
            <person name="Yamato K.T."/>
            <person name="Jenkins J."/>
            <person name="Shu S."/>
            <person name="Ishizaki K."/>
            <person name="Yamaoka S."/>
            <person name="Nishihama R."/>
            <person name="Nakamura Y."/>
            <person name="Berger F."/>
            <person name="Adam C."/>
            <person name="Aki S.S."/>
            <person name="Althoff F."/>
            <person name="Araki T."/>
            <person name="Arteaga-Vazquez M.A."/>
            <person name="Balasubrmanian S."/>
            <person name="Barry K."/>
            <person name="Bauer D."/>
            <person name="Boehm C.R."/>
            <person name="Briginshaw L."/>
            <person name="Caballero-Perez J."/>
            <person name="Catarino B."/>
            <person name="Chen F."/>
            <person name="Chiyoda S."/>
            <person name="Chovatia M."/>
            <person name="Davies K.M."/>
            <person name="Delmans M."/>
            <person name="Demura T."/>
            <person name="Dierschke T."/>
            <person name="Dolan L."/>
            <person name="Dorantes-Acosta A.E."/>
            <person name="Eklund D.M."/>
            <person name="Florent S.N."/>
            <person name="Flores-Sandoval E."/>
            <person name="Fujiyama A."/>
            <person name="Fukuzawa H."/>
            <person name="Galik B."/>
            <person name="Grimanelli D."/>
            <person name="Grimwood J."/>
            <person name="Grossniklaus U."/>
            <person name="Hamada T."/>
            <person name="Haseloff J."/>
            <person name="Hetherington A.J."/>
            <person name="Higo A."/>
            <person name="Hirakawa Y."/>
            <person name="Hundley H.N."/>
            <person name="Ikeda Y."/>
            <person name="Inoue K."/>
            <person name="Inoue S.I."/>
            <person name="Ishida S."/>
            <person name="Jia Q."/>
            <person name="Kakita M."/>
            <person name="Kanazawa T."/>
            <person name="Kawai Y."/>
            <person name="Kawashima T."/>
            <person name="Kennedy M."/>
            <person name="Kinose K."/>
            <person name="Kinoshita T."/>
            <person name="Kohara Y."/>
            <person name="Koide E."/>
            <person name="Komatsu K."/>
            <person name="Kopischke S."/>
            <person name="Kubo M."/>
            <person name="Kyozuka J."/>
            <person name="Lagercrantz U."/>
            <person name="Lin S.S."/>
            <person name="Lindquist E."/>
            <person name="Lipzen A.M."/>
            <person name="Lu C.W."/>
            <person name="De Luna E."/>
            <person name="Martienssen R.A."/>
            <person name="Minamino N."/>
            <person name="Mizutani M."/>
            <person name="Mizutani M."/>
            <person name="Mochizuki N."/>
            <person name="Monte I."/>
            <person name="Mosher R."/>
            <person name="Nagasaki H."/>
            <person name="Nakagami H."/>
            <person name="Naramoto S."/>
            <person name="Nishitani K."/>
            <person name="Ohtani M."/>
            <person name="Okamoto T."/>
            <person name="Okumura M."/>
            <person name="Phillips J."/>
            <person name="Pollak B."/>
            <person name="Reinders A."/>
            <person name="Rovekamp M."/>
            <person name="Sano R."/>
            <person name="Sawa S."/>
            <person name="Schmid M.W."/>
            <person name="Shirakawa M."/>
            <person name="Solano R."/>
            <person name="Spunde A."/>
            <person name="Suetsugu N."/>
            <person name="Sugano S."/>
            <person name="Sugiyama A."/>
            <person name="Sun R."/>
            <person name="Suzuki Y."/>
            <person name="Takenaka M."/>
            <person name="Takezawa D."/>
            <person name="Tomogane H."/>
            <person name="Tsuzuki M."/>
            <person name="Ueda T."/>
            <person name="Umeda M."/>
            <person name="Ward J.M."/>
            <person name="Watanabe Y."/>
            <person name="Yazaki K."/>
            <person name="Yokoyama R."/>
            <person name="Yoshitake Y."/>
            <person name="Yotsui I."/>
            <person name="Zachgo S."/>
            <person name="Schmutz J."/>
        </authorList>
    </citation>
    <scope>NUCLEOTIDE SEQUENCE [LARGE SCALE GENOMIC DNA]</scope>
    <source>
        <strain evidence="3">Tak-1</strain>
    </source>
</reference>
<dbReference type="EMBL" id="KZ772682">
    <property type="protein sequence ID" value="PTQ46835.1"/>
    <property type="molecule type" value="Genomic_DNA"/>
</dbReference>
<evidence type="ECO:0000313" key="2">
    <source>
        <dbReference type="EMBL" id="PTQ46835.1"/>
    </source>
</evidence>
<evidence type="ECO:0000256" key="1">
    <source>
        <dbReference type="SAM" id="MobiDB-lite"/>
    </source>
</evidence>
<evidence type="ECO:0000313" key="3">
    <source>
        <dbReference type="Proteomes" id="UP000244005"/>
    </source>
</evidence>
<proteinExistence type="predicted"/>
<keyword evidence="3" id="KW-1185">Reference proteome</keyword>
<dbReference type="Proteomes" id="UP000244005">
    <property type="component" value="Unassembled WGS sequence"/>
</dbReference>
<feature type="region of interest" description="Disordered" evidence="1">
    <location>
        <begin position="1"/>
        <end position="21"/>
    </location>
</feature>
<accession>A0A2R6XL42</accession>
<gene>
    <name evidence="2" type="ORF">MARPO_0010s0202</name>
</gene>
<protein>
    <submittedName>
        <fullName evidence="2">Uncharacterized protein</fullName>
    </submittedName>
</protein>
<sequence length="178" mass="19331">MAGVAASISSPQSFQSFRQADEGFQESDESCLKRASEQECAERAPIPRFRSALLCSGSSAIPPCLDHARIRDLDRVKALSSTDFVSLSKIGYVLEPSRAEPSLDAKQAPSAGPLNEALAALTLELELDLQALDIHPSRHRARFSSRWVMTSLLLALDPPSPNSPCRIAAILPGRQLRH</sequence>